<dbReference type="InterPro" id="IPR036671">
    <property type="entry name" value="DPH_MB_sf"/>
</dbReference>
<keyword evidence="4" id="KW-0408">Iron</keyword>
<dbReference type="GO" id="GO:0001671">
    <property type="term" value="F:ATPase activator activity"/>
    <property type="evidence" value="ECO:0007669"/>
    <property type="project" value="TreeGrafter"/>
</dbReference>
<sequence length="139" mass="16501">MNYNYYQIFGCDETASIEEIKTKYRELILKFHPDKCSNKEENTEYIEALNEAWGVLRDENKRKVYDAQLKLELMGKIPIIFDKISLNELRHNQSDNLYLYNCRCGGEYILQEQEISFLNNLDYNIECDSCSLVLKVYLT</sequence>
<accession>A0A1B6CP18</accession>
<evidence type="ECO:0000259" key="6">
    <source>
        <dbReference type="PROSITE" id="PS51074"/>
    </source>
</evidence>
<feature type="domain" description="DPH-type MB" evidence="6">
    <location>
        <begin position="80"/>
        <end position="139"/>
    </location>
</feature>
<feature type="domain" description="J" evidence="5">
    <location>
        <begin position="4"/>
        <end position="69"/>
    </location>
</feature>
<dbReference type="EMBL" id="GEDC01022150">
    <property type="protein sequence ID" value="JAS15148.1"/>
    <property type="molecule type" value="Transcribed_RNA"/>
</dbReference>
<dbReference type="Pfam" id="PF05207">
    <property type="entry name" value="Zn_ribbon_CSL"/>
    <property type="match status" value="1"/>
</dbReference>
<dbReference type="InterPro" id="IPR001623">
    <property type="entry name" value="DnaJ_domain"/>
</dbReference>
<dbReference type="InterPro" id="IPR036869">
    <property type="entry name" value="J_dom_sf"/>
</dbReference>
<dbReference type="Pfam" id="PF00226">
    <property type="entry name" value="DnaJ"/>
    <property type="match status" value="1"/>
</dbReference>
<dbReference type="InterPro" id="IPR007872">
    <property type="entry name" value="DPH_MB_dom"/>
</dbReference>
<dbReference type="SUPFAM" id="SSF46565">
    <property type="entry name" value="Chaperone J-domain"/>
    <property type="match status" value="1"/>
</dbReference>
<dbReference type="SUPFAM" id="SSF144217">
    <property type="entry name" value="CSL zinc finger"/>
    <property type="match status" value="1"/>
</dbReference>
<proteinExistence type="inferred from homology"/>
<dbReference type="GO" id="GO:0008198">
    <property type="term" value="F:ferrous iron binding"/>
    <property type="evidence" value="ECO:0007669"/>
    <property type="project" value="TreeGrafter"/>
</dbReference>
<evidence type="ECO:0000256" key="3">
    <source>
        <dbReference type="ARBA" id="ARBA00022833"/>
    </source>
</evidence>
<dbReference type="PROSITE" id="PS50076">
    <property type="entry name" value="DNAJ_2"/>
    <property type="match status" value="1"/>
</dbReference>
<evidence type="ECO:0000256" key="4">
    <source>
        <dbReference type="ARBA" id="ARBA00023004"/>
    </source>
</evidence>
<dbReference type="Gene3D" id="1.10.287.110">
    <property type="entry name" value="DnaJ domain"/>
    <property type="match status" value="1"/>
</dbReference>
<comment type="similarity">
    <text evidence="1">Belongs to the DPH4 family.</text>
</comment>
<evidence type="ECO:0000259" key="5">
    <source>
        <dbReference type="PROSITE" id="PS50076"/>
    </source>
</evidence>
<evidence type="ECO:0000256" key="1">
    <source>
        <dbReference type="ARBA" id="ARBA00006169"/>
    </source>
</evidence>
<dbReference type="SMART" id="SM00271">
    <property type="entry name" value="DnaJ"/>
    <property type="match status" value="1"/>
</dbReference>
<dbReference type="PANTHER" id="PTHR45255">
    <property type="entry name" value="DNAJ HOMOLOG SUBFAMILY C MEMBER 24"/>
    <property type="match status" value="1"/>
</dbReference>
<protein>
    <recommendedName>
        <fullName evidence="8">J domain-containing protein</fullName>
    </recommendedName>
</protein>
<dbReference type="PROSITE" id="PS51074">
    <property type="entry name" value="DPH_MB"/>
    <property type="match status" value="1"/>
</dbReference>
<dbReference type="PRINTS" id="PR00625">
    <property type="entry name" value="JDOMAIN"/>
</dbReference>
<dbReference type="Gene3D" id="3.10.660.10">
    <property type="entry name" value="DPH Zinc finger"/>
    <property type="match status" value="1"/>
</dbReference>
<dbReference type="PANTHER" id="PTHR45255:SF1">
    <property type="entry name" value="DNAJ HOMOLOG SUBFAMILY C MEMBER 24"/>
    <property type="match status" value="1"/>
</dbReference>
<evidence type="ECO:0000256" key="2">
    <source>
        <dbReference type="ARBA" id="ARBA00022723"/>
    </source>
</evidence>
<keyword evidence="3" id="KW-0862">Zinc</keyword>
<reference evidence="7" key="1">
    <citation type="submission" date="2015-12" db="EMBL/GenBank/DDBJ databases">
        <title>De novo transcriptome assembly of four potential Pierce s Disease insect vectors from Arizona vineyards.</title>
        <authorList>
            <person name="Tassone E.E."/>
        </authorList>
    </citation>
    <scope>NUCLEOTIDE SEQUENCE</scope>
</reference>
<keyword evidence="2" id="KW-0479">Metal-binding</keyword>
<dbReference type="CDD" id="cd06257">
    <property type="entry name" value="DnaJ"/>
    <property type="match status" value="1"/>
</dbReference>
<evidence type="ECO:0008006" key="8">
    <source>
        <dbReference type="Google" id="ProtNLM"/>
    </source>
</evidence>
<organism evidence="7">
    <name type="scientific">Clastoptera arizonana</name>
    <name type="common">Arizona spittle bug</name>
    <dbReference type="NCBI Taxonomy" id="38151"/>
    <lineage>
        <taxon>Eukaryota</taxon>
        <taxon>Metazoa</taxon>
        <taxon>Ecdysozoa</taxon>
        <taxon>Arthropoda</taxon>
        <taxon>Hexapoda</taxon>
        <taxon>Insecta</taxon>
        <taxon>Pterygota</taxon>
        <taxon>Neoptera</taxon>
        <taxon>Paraneoptera</taxon>
        <taxon>Hemiptera</taxon>
        <taxon>Auchenorrhyncha</taxon>
        <taxon>Cercopoidea</taxon>
        <taxon>Clastopteridae</taxon>
        <taxon>Clastoptera</taxon>
    </lineage>
</organism>
<dbReference type="AlphaFoldDB" id="A0A1B6CP18"/>
<evidence type="ECO:0000313" key="7">
    <source>
        <dbReference type="EMBL" id="JAS15148.1"/>
    </source>
</evidence>
<name>A0A1B6CP18_9HEMI</name>
<gene>
    <name evidence="7" type="ORF">g.36083</name>
</gene>